<dbReference type="GO" id="GO:0009432">
    <property type="term" value="P:SOS response"/>
    <property type="evidence" value="ECO:0007669"/>
    <property type="project" value="UniProtKB-KW"/>
</dbReference>
<evidence type="ECO:0000259" key="8">
    <source>
        <dbReference type="Pfam" id="PF00717"/>
    </source>
</evidence>
<dbReference type="InterPro" id="IPR006197">
    <property type="entry name" value="Peptidase_S24_LexA"/>
</dbReference>
<dbReference type="GO" id="GO:0006355">
    <property type="term" value="P:regulation of DNA-templated transcription"/>
    <property type="evidence" value="ECO:0007669"/>
    <property type="project" value="InterPro"/>
</dbReference>
<evidence type="ECO:0000256" key="2">
    <source>
        <dbReference type="ARBA" id="ARBA00022763"/>
    </source>
</evidence>
<keyword evidence="2" id="KW-0227">DNA damage</keyword>
<evidence type="ECO:0000256" key="4">
    <source>
        <dbReference type="ARBA" id="ARBA00022813"/>
    </source>
</evidence>
<dbReference type="PANTHER" id="PTHR33516:SF2">
    <property type="entry name" value="LEXA REPRESSOR-RELATED"/>
    <property type="match status" value="1"/>
</dbReference>
<dbReference type="InterPro" id="IPR036286">
    <property type="entry name" value="LexA/Signal_pep-like_sf"/>
</dbReference>
<dbReference type="Proteomes" id="UP000315389">
    <property type="component" value="Unassembled WGS sequence"/>
</dbReference>
<dbReference type="RefSeq" id="WP_142121978.1">
    <property type="nucleotide sequence ID" value="NZ_BAAASV010000002.1"/>
</dbReference>
<reference evidence="9 10" key="1">
    <citation type="submission" date="2019-06" db="EMBL/GenBank/DDBJ databases">
        <title>Sequencing the genomes of 1000 actinobacteria strains.</title>
        <authorList>
            <person name="Klenk H.-P."/>
        </authorList>
    </citation>
    <scope>NUCLEOTIDE SEQUENCE [LARGE SCALE GENOMIC DNA]</scope>
    <source>
        <strain evidence="9 10">DSM 4813</strain>
    </source>
</reference>
<dbReference type="NCBIfam" id="NF007621">
    <property type="entry name" value="PRK10276.1"/>
    <property type="match status" value="1"/>
</dbReference>
<dbReference type="PANTHER" id="PTHR33516">
    <property type="entry name" value="LEXA REPRESSOR"/>
    <property type="match status" value="1"/>
</dbReference>
<dbReference type="PRINTS" id="PR00726">
    <property type="entry name" value="LEXASERPTASE"/>
</dbReference>
<dbReference type="Pfam" id="PF00717">
    <property type="entry name" value="Peptidase_S24"/>
    <property type="match status" value="1"/>
</dbReference>
<dbReference type="InterPro" id="IPR039418">
    <property type="entry name" value="LexA-like"/>
</dbReference>
<feature type="domain" description="Peptidase S24/S26A/S26B/S26C" evidence="8">
    <location>
        <begin position="21"/>
        <end position="132"/>
    </location>
</feature>
<proteinExistence type="inferred from homology"/>
<organism evidence="9 10">
    <name type="scientific">Rarobacter faecitabidus</name>
    <dbReference type="NCBI Taxonomy" id="13243"/>
    <lineage>
        <taxon>Bacteria</taxon>
        <taxon>Bacillati</taxon>
        <taxon>Actinomycetota</taxon>
        <taxon>Actinomycetes</taxon>
        <taxon>Micrococcales</taxon>
        <taxon>Rarobacteraceae</taxon>
        <taxon>Rarobacter</taxon>
    </lineage>
</organism>
<dbReference type="GO" id="GO:0006281">
    <property type="term" value="P:DNA repair"/>
    <property type="evidence" value="ECO:0007669"/>
    <property type="project" value="UniProtKB-KW"/>
</dbReference>
<evidence type="ECO:0000313" key="9">
    <source>
        <dbReference type="EMBL" id="TQL57468.1"/>
    </source>
</evidence>
<accession>A0A542ZAU3</accession>
<evidence type="ECO:0000313" key="10">
    <source>
        <dbReference type="Proteomes" id="UP000315389"/>
    </source>
</evidence>
<dbReference type="CDD" id="cd06529">
    <property type="entry name" value="S24_LexA-like"/>
    <property type="match status" value="1"/>
</dbReference>
<comment type="similarity">
    <text evidence="1 7">Belongs to the peptidase S24 family.</text>
</comment>
<keyword evidence="3 7" id="KW-0378">Hydrolase</keyword>
<dbReference type="Gene3D" id="2.10.109.10">
    <property type="entry name" value="Umud Fragment, subunit A"/>
    <property type="match status" value="1"/>
</dbReference>
<dbReference type="OrthoDB" id="9787787at2"/>
<protein>
    <submittedName>
        <fullName evidence="9">SOS response UmuD protein</fullName>
    </submittedName>
</protein>
<keyword evidence="4 7" id="KW-0068">Autocatalytic cleavage</keyword>
<evidence type="ECO:0000256" key="7">
    <source>
        <dbReference type="RuleBase" id="RU003991"/>
    </source>
</evidence>
<dbReference type="EMBL" id="VFOS01000004">
    <property type="protein sequence ID" value="TQL57468.1"/>
    <property type="molecule type" value="Genomic_DNA"/>
</dbReference>
<name>A0A542ZAU3_RARFA</name>
<keyword evidence="5" id="KW-0234">DNA repair</keyword>
<evidence type="ECO:0000256" key="6">
    <source>
        <dbReference type="ARBA" id="ARBA00023236"/>
    </source>
</evidence>
<keyword evidence="10" id="KW-1185">Reference proteome</keyword>
<gene>
    <name evidence="9" type="ORF">FB461_2205</name>
</gene>
<dbReference type="SUPFAM" id="SSF51306">
    <property type="entry name" value="LexA/Signal peptidase"/>
    <property type="match status" value="1"/>
</dbReference>
<keyword evidence="6" id="KW-0742">SOS response</keyword>
<sequence>MIVTEVATPGSAPLRVWEPVAVAAGYPSPAQDYDRTEIDLVSEIVKDKTSTFFLRVAGESMSEAGISDGDVIVVDRSLTPASGDVVVAVLDGMLTVKRLDVSHRGVTLRAENRHHPDIVVDELSELTIWGVVTTCLHHLRAS</sequence>
<dbReference type="InterPro" id="IPR015927">
    <property type="entry name" value="Peptidase_S24_S26A/B/C"/>
</dbReference>
<evidence type="ECO:0000256" key="5">
    <source>
        <dbReference type="ARBA" id="ARBA00023204"/>
    </source>
</evidence>
<dbReference type="GO" id="GO:0016787">
    <property type="term" value="F:hydrolase activity"/>
    <property type="evidence" value="ECO:0007669"/>
    <property type="project" value="UniProtKB-KW"/>
</dbReference>
<evidence type="ECO:0000256" key="3">
    <source>
        <dbReference type="ARBA" id="ARBA00022801"/>
    </source>
</evidence>
<dbReference type="InterPro" id="IPR050077">
    <property type="entry name" value="LexA_repressor"/>
</dbReference>
<evidence type="ECO:0000256" key="1">
    <source>
        <dbReference type="ARBA" id="ARBA00007484"/>
    </source>
</evidence>
<dbReference type="GO" id="GO:0003677">
    <property type="term" value="F:DNA binding"/>
    <property type="evidence" value="ECO:0007669"/>
    <property type="project" value="InterPro"/>
</dbReference>
<comment type="caution">
    <text evidence="9">The sequence shown here is derived from an EMBL/GenBank/DDBJ whole genome shotgun (WGS) entry which is preliminary data.</text>
</comment>
<dbReference type="AlphaFoldDB" id="A0A542ZAU3"/>